<keyword evidence="3" id="KW-0227">DNA damage</keyword>
<dbReference type="SMART" id="SM00478">
    <property type="entry name" value="ENDO3c"/>
    <property type="match status" value="1"/>
</dbReference>
<comment type="catalytic activity">
    <reaction evidence="10">
        <text>2'-deoxyribonucleotide-(2'-deoxyribose 5'-phosphate)-2'-deoxyribonucleotide-DNA = a 3'-end 2'-deoxyribonucleotide-(2,3-dehydro-2,3-deoxyribose 5'-phosphate)-DNA + a 5'-end 5'-phospho-2'-deoxyribonucleoside-DNA + H(+)</text>
        <dbReference type="Rhea" id="RHEA:66592"/>
        <dbReference type="Rhea" id="RHEA-COMP:13180"/>
        <dbReference type="Rhea" id="RHEA-COMP:16897"/>
        <dbReference type="Rhea" id="RHEA-COMP:17067"/>
        <dbReference type="ChEBI" id="CHEBI:15378"/>
        <dbReference type="ChEBI" id="CHEBI:136412"/>
        <dbReference type="ChEBI" id="CHEBI:157695"/>
        <dbReference type="ChEBI" id="CHEBI:167181"/>
        <dbReference type="EC" id="4.2.99.18"/>
    </reaction>
</comment>
<dbReference type="WBParaSite" id="nRc.2.0.1.t01143-RA">
    <property type="protein sequence ID" value="nRc.2.0.1.t01143-RA"/>
    <property type="gene ID" value="nRc.2.0.1.g01143"/>
</dbReference>
<evidence type="ECO:0000313" key="12">
    <source>
        <dbReference type="Proteomes" id="UP000887565"/>
    </source>
</evidence>
<dbReference type="SUPFAM" id="SSF48150">
    <property type="entry name" value="DNA-glycosylase"/>
    <property type="match status" value="1"/>
</dbReference>
<dbReference type="Gene3D" id="1.10.340.30">
    <property type="entry name" value="Hypothetical protein, domain 2"/>
    <property type="match status" value="1"/>
</dbReference>
<keyword evidence="8" id="KW-0511">Multifunctional enzyme</keyword>
<keyword evidence="9" id="KW-0326">Glycosidase</keyword>
<accession>A0A915HHN4</accession>
<dbReference type="InterPro" id="IPR006553">
    <property type="entry name" value="Leu-rich_rpt_Cys-con_subtyp"/>
</dbReference>
<keyword evidence="12" id="KW-1185">Reference proteome</keyword>
<evidence type="ECO:0000256" key="8">
    <source>
        <dbReference type="ARBA" id="ARBA00023268"/>
    </source>
</evidence>
<dbReference type="EC" id="4.2.99.18" evidence="2"/>
<dbReference type="SMART" id="SM00367">
    <property type="entry name" value="LRR_CC"/>
    <property type="match status" value="2"/>
</dbReference>
<dbReference type="SUPFAM" id="SSF52047">
    <property type="entry name" value="RNI-like"/>
    <property type="match status" value="1"/>
</dbReference>
<name>A0A915HHN4_ROMCU</name>
<dbReference type="InterPro" id="IPR036047">
    <property type="entry name" value="F-box-like_dom_sf"/>
</dbReference>
<dbReference type="AlphaFoldDB" id="A0A915HHN4"/>
<dbReference type="GO" id="GO:0006289">
    <property type="term" value="P:nucleotide-excision repair"/>
    <property type="evidence" value="ECO:0007669"/>
    <property type="project" value="InterPro"/>
</dbReference>
<comment type="similarity">
    <text evidence="1">Belongs to the type-1 OGG1 family.</text>
</comment>
<dbReference type="InterPro" id="IPR023170">
    <property type="entry name" value="HhH_base_excis_C"/>
</dbReference>
<dbReference type="Pfam" id="PF07934">
    <property type="entry name" value="OGG_N"/>
    <property type="match status" value="1"/>
</dbReference>
<dbReference type="InterPro" id="IPR052054">
    <property type="entry name" value="Oxidative_DNA_repair_enzyme"/>
</dbReference>
<keyword evidence="6" id="KW-0234">DNA repair</keyword>
<keyword evidence="5" id="KW-0378">Hydrolase</keyword>
<dbReference type="SUPFAM" id="SSF81383">
    <property type="entry name" value="F-box domain"/>
    <property type="match status" value="1"/>
</dbReference>
<evidence type="ECO:0000256" key="2">
    <source>
        <dbReference type="ARBA" id="ARBA00012720"/>
    </source>
</evidence>
<dbReference type="GO" id="GO:0005634">
    <property type="term" value="C:nucleus"/>
    <property type="evidence" value="ECO:0007669"/>
    <property type="project" value="TreeGrafter"/>
</dbReference>
<dbReference type="GO" id="GO:0140078">
    <property type="term" value="F:class I DNA-(apurinic or apyrimidinic site) endonuclease activity"/>
    <property type="evidence" value="ECO:0007669"/>
    <property type="project" value="UniProtKB-EC"/>
</dbReference>
<dbReference type="PANTHER" id="PTHR10242">
    <property type="entry name" value="8-OXOGUANINE DNA GLYCOSYLASE"/>
    <property type="match status" value="1"/>
</dbReference>
<dbReference type="InterPro" id="IPR011257">
    <property type="entry name" value="DNA_glycosylase"/>
</dbReference>
<reference evidence="13" key="1">
    <citation type="submission" date="2022-11" db="UniProtKB">
        <authorList>
            <consortium name="WormBaseParasite"/>
        </authorList>
    </citation>
    <scope>IDENTIFICATION</scope>
</reference>
<dbReference type="InterPro" id="IPR003265">
    <property type="entry name" value="HhH-GPD_domain"/>
</dbReference>
<keyword evidence="7" id="KW-0456">Lyase</keyword>
<evidence type="ECO:0000256" key="5">
    <source>
        <dbReference type="ARBA" id="ARBA00022801"/>
    </source>
</evidence>
<dbReference type="PANTHER" id="PTHR10242:SF2">
    <property type="entry name" value="N-GLYCOSYLASE_DNA LYASE"/>
    <property type="match status" value="1"/>
</dbReference>
<proteinExistence type="inferred from homology"/>
<evidence type="ECO:0000256" key="10">
    <source>
        <dbReference type="ARBA" id="ARBA00044632"/>
    </source>
</evidence>
<sequence>MENNIKQYYIEKSQKKRTCFTHRSHFSRPQTAFKTDEEALVHYFQLKLLNLEKLNSQWQLEDGRFAEVLCNARGLRILRQDPTECLFSFICSSNNNIKRISSMVESLCELYGEKLTVNLGLAQKHSEACTEKIFYDFPSISSIYKNYGHDDVVSALRRRNFGYRAPYVAQTVKHLIGKFGSDQDNIEMELLKMRDRNYEECAEFLVSLPGVGPKVADCVSLMSLDKNYVVPVDRHVLRLTVRHYMPQLRSCRSLSKVARKSISKNIFGDDQPMDNINYLNDDLLSLIFEQFDLQTVHKSGLVCRKWCRLSDQRWSLLRTLNFFHLFPNGGLPRGKYLNKALHFALKRCGRRLDVLNMHDPEPVFRLIKFNENSFKIIGKFCPQLSKVDFSHILLLNDFLLYFVRYVDCRKIRWLNLNSSFNHYCIIYDGLSALYEACPILEVLDISNSLNAKVRDCRELWPSKLKQVHVDNAWALTSYSLVSLANCCPDLTIFSMNGRMGGMDAGIEYILTHCSKMSRLFLIDYPVGSETLGENIKFLPQLTHLQLGSSDLACDHVIYLVSRFCPNLQLLECNTNERYTADSRLTDHSLFALADFALNLQELHLNFRQSVTDDGLIYLFSGRTLLKKLSLAGCREISDLSLSILAEKSSLNLRQINLSTTNLSSNAIINLSEKWLINRKLTENHETEKSTLEVFAHEVAVDFEDIRRKFELNDKNLHNFTIAGCKKFSVQLYGDVLTSMFN</sequence>
<evidence type="ECO:0000256" key="3">
    <source>
        <dbReference type="ARBA" id="ARBA00022763"/>
    </source>
</evidence>
<evidence type="ECO:0000313" key="13">
    <source>
        <dbReference type="WBParaSite" id="nRc.2.0.1.t01143-RA"/>
    </source>
</evidence>
<dbReference type="CDD" id="cd09917">
    <property type="entry name" value="F-box_SF"/>
    <property type="match status" value="1"/>
</dbReference>
<dbReference type="Pfam" id="PF00646">
    <property type="entry name" value="F-box"/>
    <property type="match status" value="1"/>
</dbReference>
<evidence type="ECO:0000259" key="11">
    <source>
        <dbReference type="SMART" id="SM00478"/>
    </source>
</evidence>
<dbReference type="Gene3D" id="1.10.1670.10">
    <property type="entry name" value="Helix-hairpin-Helix base-excision DNA repair enzymes (C-terminal)"/>
    <property type="match status" value="1"/>
</dbReference>
<dbReference type="CDD" id="cd00056">
    <property type="entry name" value="ENDO3c"/>
    <property type="match status" value="1"/>
</dbReference>
<evidence type="ECO:0000256" key="7">
    <source>
        <dbReference type="ARBA" id="ARBA00023239"/>
    </source>
</evidence>
<evidence type="ECO:0000256" key="1">
    <source>
        <dbReference type="ARBA" id="ARBA00010679"/>
    </source>
</evidence>
<feature type="domain" description="HhH-GPD" evidence="11">
    <location>
        <begin position="91"/>
        <end position="286"/>
    </location>
</feature>
<dbReference type="InterPro" id="IPR012904">
    <property type="entry name" value="OGG_N"/>
</dbReference>
<protein>
    <recommendedName>
        <fullName evidence="2">DNA-(apurinic or apyrimidinic site) lyase</fullName>
        <ecNumber evidence="2">4.2.99.18</ecNumber>
    </recommendedName>
</protein>
<dbReference type="SUPFAM" id="SSF55945">
    <property type="entry name" value="TATA-box binding protein-like"/>
    <property type="match status" value="1"/>
</dbReference>
<evidence type="ECO:0000256" key="6">
    <source>
        <dbReference type="ARBA" id="ARBA00023204"/>
    </source>
</evidence>
<dbReference type="InterPro" id="IPR032675">
    <property type="entry name" value="LRR_dom_sf"/>
</dbReference>
<keyword evidence="4" id="KW-0833">Ubl conjugation pathway</keyword>
<evidence type="ECO:0000256" key="9">
    <source>
        <dbReference type="ARBA" id="ARBA00023295"/>
    </source>
</evidence>
<dbReference type="GO" id="GO:0034039">
    <property type="term" value="F:8-oxo-7,8-dihydroguanine DNA N-glycosylase activity"/>
    <property type="evidence" value="ECO:0007669"/>
    <property type="project" value="TreeGrafter"/>
</dbReference>
<dbReference type="Proteomes" id="UP000887565">
    <property type="component" value="Unplaced"/>
</dbReference>
<dbReference type="GO" id="GO:0003684">
    <property type="term" value="F:damaged DNA binding"/>
    <property type="evidence" value="ECO:0007669"/>
    <property type="project" value="InterPro"/>
</dbReference>
<evidence type="ECO:0000256" key="4">
    <source>
        <dbReference type="ARBA" id="ARBA00022786"/>
    </source>
</evidence>
<dbReference type="Gene3D" id="3.80.10.10">
    <property type="entry name" value="Ribonuclease Inhibitor"/>
    <property type="match status" value="2"/>
</dbReference>
<dbReference type="GO" id="GO:0006285">
    <property type="term" value="P:base-excision repair, AP site formation"/>
    <property type="evidence" value="ECO:0007669"/>
    <property type="project" value="TreeGrafter"/>
</dbReference>
<organism evidence="12 13">
    <name type="scientific">Romanomermis culicivorax</name>
    <name type="common">Nematode worm</name>
    <dbReference type="NCBI Taxonomy" id="13658"/>
    <lineage>
        <taxon>Eukaryota</taxon>
        <taxon>Metazoa</taxon>
        <taxon>Ecdysozoa</taxon>
        <taxon>Nematoda</taxon>
        <taxon>Enoplea</taxon>
        <taxon>Dorylaimia</taxon>
        <taxon>Mermithida</taxon>
        <taxon>Mermithoidea</taxon>
        <taxon>Mermithidae</taxon>
        <taxon>Romanomermis</taxon>
    </lineage>
</organism>
<dbReference type="InterPro" id="IPR001810">
    <property type="entry name" value="F-box_dom"/>
</dbReference>